<comment type="caution">
    <text evidence="2">The sequence shown here is derived from an EMBL/GenBank/DDBJ whole genome shotgun (WGS) entry which is preliminary data.</text>
</comment>
<keyword evidence="3" id="KW-1185">Reference proteome</keyword>
<sequence>MCMQTSLPLRQPLRFTLALIMLFAVLAITLAAMSPSGDFRYWTVSAPQLVLTMVLLAAALLLQITGRLALRTALVQRLPVHLQVPVVSAALIAAAVALYVTGSYFHLASITVTVS</sequence>
<feature type="transmembrane region" description="Helical" evidence="1">
    <location>
        <begin position="41"/>
        <end position="62"/>
    </location>
</feature>
<keyword evidence="1" id="KW-0472">Membrane</keyword>
<accession>A0ABQ2Y2X7</accession>
<evidence type="ECO:0000256" key="1">
    <source>
        <dbReference type="SAM" id="Phobius"/>
    </source>
</evidence>
<name>A0ABQ2Y2X7_9BURK</name>
<keyword evidence="1" id="KW-0812">Transmembrane</keyword>
<evidence type="ECO:0000313" key="3">
    <source>
        <dbReference type="Proteomes" id="UP000653343"/>
    </source>
</evidence>
<proteinExistence type="predicted"/>
<reference evidence="3" key="1">
    <citation type="journal article" date="2019" name="Int. J. Syst. Evol. Microbiol.">
        <title>The Global Catalogue of Microorganisms (GCM) 10K type strain sequencing project: providing services to taxonomists for standard genome sequencing and annotation.</title>
        <authorList>
            <consortium name="The Broad Institute Genomics Platform"/>
            <consortium name="The Broad Institute Genome Sequencing Center for Infectious Disease"/>
            <person name="Wu L."/>
            <person name="Ma J."/>
        </authorList>
    </citation>
    <scope>NUCLEOTIDE SEQUENCE [LARGE SCALE GENOMIC DNA]</scope>
    <source>
        <strain evidence="3">KCTC 23917</strain>
    </source>
</reference>
<organism evidence="2 3">
    <name type="scientific">Undibacterium squillarum</name>
    <dbReference type="NCBI Taxonomy" id="1131567"/>
    <lineage>
        <taxon>Bacteria</taxon>
        <taxon>Pseudomonadati</taxon>
        <taxon>Pseudomonadota</taxon>
        <taxon>Betaproteobacteria</taxon>
        <taxon>Burkholderiales</taxon>
        <taxon>Oxalobacteraceae</taxon>
        <taxon>Undibacterium</taxon>
    </lineage>
</organism>
<keyword evidence="1" id="KW-1133">Transmembrane helix</keyword>
<dbReference type="Proteomes" id="UP000653343">
    <property type="component" value="Unassembled WGS sequence"/>
</dbReference>
<evidence type="ECO:0000313" key="2">
    <source>
        <dbReference type="EMBL" id="GGX48418.1"/>
    </source>
</evidence>
<protein>
    <submittedName>
        <fullName evidence="2">Uncharacterized protein</fullName>
    </submittedName>
</protein>
<gene>
    <name evidence="2" type="ORF">GCM10010946_28830</name>
</gene>
<feature type="transmembrane region" description="Helical" evidence="1">
    <location>
        <begin position="82"/>
        <end position="105"/>
    </location>
</feature>
<dbReference type="EMBL" id="BMYU01000007">
    <property type="protein sequence ID" value="GGX48418.1"/>
    <property type="molecule type" value="Genomic_DNA"/>
</dbReference>